<evidence type="ECO:0000313" key="2">
    <source>
        <dbReference type="EMBL" id="MFC7000134.1"/>
    </source>
</evidence>
<feature type="non-terminal residue" evidence="2">
    <location>
        <position position="510"/>
    </location>
</feature>
<dbReference type="EMBL" id="JBHSYQ010000018">
    <property type="protein sequence ID" value="MFC7000134.1"/>
    <property type="molecule type" value="Genomic_DNA"/>
</dbReference>
<gene>
    <name evidence="2" type="ORF">ACFQHR_21050</name>
</gene>
<keyword evidence="3" id="KW-1185">Reference proteome</keyword>
<organism evidence="2 3">
    <name type="scientific">Rufibacter roseus</name>
    <dbReference type="NCBI Taxonomy" id="1567108"/>
    <lineage>
        <taxon>Bacteria</taxon>
        <taxon>Pseudomonadati</taxon>
        <taxon>Bacteroidota</taxon>
        <taxon>Cytophagia</taxon>
        <taxon>Cytophagales</taxon>
        <taxon>Hymenobacteraceae</taxon>
        <taxon>Rufibacter</taxon>
    </lineage>
</organism>
<dbReference type="InterPro" id="IPR013830">
    <property type="entry name" value="SGNH_hydro"/>
</dbReference>
<comment type="caution">
    <text evidence="2">The sequence shown here is derived from an EMBL/GenBank/DDBJ whole genome shotgun (WGS) entry which is preliminary data.</text>
</comment>
<dbReference type="SUPFAM" id="SSF52266">
    <property type="entry name" value="SGNH hydrolase"/>
    <property type="match status" value="1"/>
</dbReference>
<sequence length="510" mass="55657">MRKNYPFLILLLLLFNITFINGYAQNSRETINIDFGSGSQRSPAPWNNISDPNAGAVANLTTDQGYLTGISIAITSPFNAMNNVTATADDTLGIHPMAATDNFYGNTSSFGGKTVPMAVLTISNLDVTKAYSFAFFGNRASVSENRETLYTVEGLTNPDPVALNVSSNTSKMVRVSNVMPKEDGTITVVVEKGPNNRNSTGFYHISAMKISYVNTVDRGPKAVTVKYPNGAEEIKAGREISIAWERNDVASVNIDYSTDNGANWQSIAKSVPAMVGTYKWMVPSDITERALVRISDSEDPTIKDESDQPFTIFQSNGKQYTIVVLGSSTANGGGPSVKDSAWVWRYRNYLANKRSDFTVINLAVGGYNTASILPANNPDNNITKALSYNPDAIIINMPSNDAAMGRSVQDQMANYDIIAARAAQANVPLWVTTPQPRNFSQDKVQIQLGMIDATYSKFGEDFTVDFWTGFNTANNTMKPEYDSGDGVHMNDAAHRIMLERIIGENISGYL</sequence>
<evidence type="ECO:0000313" key="3">
    <source>
        <dbReference type="Proteomes" id="UP001596405"/>
    </source>
</evidence>
<dbReference type="InterPro" id="IPR051532">
    <property type="entry name" value="Ester_Hydrolysis_Enzymes"/>
</dbReference>
<dbReference type="CDD" id="cd00229">
    <property type="entry name" value="SGNH_hydrolase"/>
    <property type="match status" value="1"/>
</dbReference>
<reference evidence="3" key="1">
    <citation type="journal article" date="2019" name="Int. J. Syst. Evol. Microbiol.">
        <title>The Global Catalogue of Microorganisms (GCM) 10K type strain sequencing project: providing services to taxonomists for standard genome sequencing and annotation.</title>
        <authorList>
            <consortium name="The Broad Institute Genomics Platform"/>
            <consortium name="The Broad Institute Genome Sequencing Center for Infectious Disease"/>
            <person name="Wu L."/>
            <person name="Ma J."/>
        </authorList>
    </citation>
    <scope>NUCLEOTIDE SEQUENCE [LARGE SCALE GENOMIC DNA]</scope>
    <source>
        <strain evidence="3">CGMCC 4.7393</strain>
    </source>
</reference>
<dbReference type="GO" id="GO:0016787">
    <property type="term" value="F:hydrolase activity"/>
    <property type="evidence" value="ECO:0007669"/>
    <property type="project" value="UniProtKB-KW"/>
</dbReference>
<dbReference type="Pfam" id="PF13472">
    <property type="entry name" value="Lipase_GDSL_2"/>
    <property type="match status" value="1"/>
</dbReference>
<protein>
    <submittedName>
        <fullName evidence="2">SGNH/GDSL hydrolase family protein</fullName>
    </submittedName>
</protein>
<dbReference type="PANTHER" id="PTHR30383:SF5">
    <property type="entry name" value="SGNH HYDROLASE-TYPE ESTERASE DOMAIN-CONTAINING PROTEIN"/>
    <property type="match status" value="1"/>
</dbReference>
<name>A0ABW2DV37_9BACT</name>
<evidence type="ECO:0000259" key="1">
    <source>
        <dbReference type="Pfam" id="PF13472"/>
    </source>
</evidence>
<dbReference type="Proteomes" id="UP001596405">
    <property type="component" value="Unassembled WGS sequence"/>
</dbReference>
<dbReference type="RefSeq" id="WP_377132178.1">
    <property type="nucleotide sequence ID" value="NZ_JBHSYQ010000018.1"/>
</dbReference>
<dbReference type="Gene3D" id="3.40.50.1110">
    <property type="entry name" value="SGNH hydrolase"/>
    <property type="match status" value="1"/>
</dbReference>
<accession>A0ABW2DV37</accession>
<feature type="domain" description="SGNH hydrolase-type esterase" evidence="1">
    <location>
        <begin position="324"/>
        <end position="496"/>
    </location>
</feature>
<dbReference type="PANTHER" id="PTHR30383">
    <property type="entry name" value="THIOESTERASE 1/PROTEASE 1/LYSOPHOSPHOLIPASE L1"/>
    <property type="match status" value="1"/>
</dbReference>
<proteinExistence type="predicted"/>
<keyword evidence="2" id="KW-0378">Hydrolase</keyword>
<dbReference type="InterPro" id="IPR036514">
    <property type="entry name" value="SGNH_hydro_sf"/>
</dbReference>